<dbReference type="PRINTS" id="PR00739">
    <property type="entry name" value="GLHYDRLASE26"/>
</dbReference>
<feature type="transmembrane region" description="Helical" evidence="10">
    <location>
        <begin position="1120"/>
        <end position="1141"/>
    </location>
</feature>
<dbReference type="Gene3D" id="3.20.20.80">
    <property type="entry name" value="Glycosidases"/>
    <property type="match status" value="1"/>
</dbReference>
<feature type="signal peptide" evidence="11">
    <location>
        <begin position="1"/>
        <end position="29"/>
    </location>
</feature>
<dbReference type="EMBL" id="CYZV01000016">
    <property type="protein sequence ID" value="CUO17849.1"/>
    <property type="molecule type" value="Genomic_DNA"/>
</dbReference>
<dbReference type="SUPFAM" id="SSF51445">
    <property type="entry name" value="(Trans)glycosidases"/>
    <property type="match status" value="1"/>
</dbReference>
<dbReference type="InterPro" id="IPR000805">
    <property type="entry name" value="Glyco_hydro_26"/>
</dbReference>
<dbReference type="GO" id="GO:0030245">
    <property type="term" value="P:cellulose catabolic process"/>
    <property type="evidence" value="ECO:0007669"/>
    <property type="project" value="InterPro"/>
</dbReference>
<evidence type="ECO:0000256" key="11">
    <source>
        <dbReference type="SAM" id="SignalP"/>
    </source>
</evidence>
<evidence type="ECO:0000256" key="5">
    <source>
        <dbReference type="ARBA" id="ARBA00022801"/>
    </source>
</evidence>
<keyword evidence="7 8" id="KW-0326">Glycosidase</keyword>
<evidence type="ECO:0000256" key="10">
    <source>
        <dbReference type="SAM" id="Phobius"/>
    </source>
</evidence>
<name>A0A174D0J4_9CLOT</name>
<dbReference type="OrthoDB" id="9802773at2"/>
<dbReference type="PANTHER" id="PTHR40079:SF4">
    <property type="entry name" value="GH26 DOMAIN-CONTAINING PROTEIN-RELATED"/>
    <property type="match status" value="1"/>
</dbReference>
<dbReference type="InterPro" id="IPR017853">
    <property type="entry name" value="GH"/>
</dbReference>
<protein>
    <submittedName>
        <fullName evidence="14">LPXTG-motif cell wall anchor domain-containing protein</fullName>
        <ecNumber evidence="14">3.2.1.78</ecNumber>
    </submittedName>
</protein>
<keyword evidence="10" id="KW-0812">Transmembrane</keyword>
<dbReference type="InterPro" id="IPR008979">
    <property type="entry name" value="Galactose-bd-like_sf"/>
</dbReference>
<dbReference type="InterPro" id="IPR005087">
    <property type="entry name" value="CBM11"/>
</dbReference>
<dbReference type="InterPro" id="IPR019931">
    <property type="entry name" value="LPXTG_anchor"/>
</dbReference>
<dbReference type="PROSITE" id="PS50847">
    <property type="entry name" value="GRAM_POS_ANCHORING"/>
    <property type="match status" value="1"/>
</dbReference>
<dbReference type="RefSeq" id="WP_055276275.1">
    <property type="nucleotide sequence ID" value="NZ_CYZV01000016.1"/>
</dbReference>
<dbReference type="GO" id="GO:0016985">
    <property type="term" value="F:mannan endo-1,4-beta-mannosidase activity"/>
    <property type="evidence" value="ECO:0007669"/>
    <property type="project" value="UniProtKB-EC"/>
</dbReference>
<dbReference type="Pfam" id="PF03425">
    <property type="entry name" value="CBM_11"/>
    <property type="match status" value="1"/>
</dbReference>
<dbReference type="Gene3D" id="2.60.120.260">
    <property type="entry name" value="Galactose-binding domain-like"/>
    <property type="match status" value="3"/>
</dbReference>
<evidence type="ECO:0000256" key="3">
    <source>
        <dbReference type="ARBA" id="ARBA00022525"/>
    </source>
</evidence>
<evidence type="ECO:0000256" key="6">
    <source>
        <dbReference type="ARBA" id="ARBA00023088"/>
    </source>
</evidence>
<dbReference type="SUPFAM" id="SSF49785">
    <property type="entry name" value="Galactose-binding domain-like"/>
    <property type="match status" value="3"/>
</dbReference>
<dbReference type="NCBIfam" id="TIGR01167">
    <property type="entry name" value="LPXTG_anchor"/>
    <property type="match status" value="1"/>
</dbReference>
<organism evidence="14 15">
    <name type="scientific">Clostridium disporicum</name>
    <dbReference type="NCBI Taxonomy" id="84024"/>
    <lineage>
        <taxon>Bacteria</taxon>
        <taxon>Bacillati</taxon>
        <taxon>Bacillota</taxon>
        <taxon>Clostridia</taxon>
        <taxon>Eubacteriales</taxon>
        <taxon>Clostridiaceae</taxon>
        <taxon>Clostridium</taxon>
    </lineage>
</organism>
<feature type="domain" description="GH26" evidence="13">
    <location>
        <begin position="422"/>
        <end position="785"/>
    </location>
</feature>
<sequence>MKFTINKRLAALVLATSVAVSQFQTVVYATNSLNVNNYEVQSEAGKIIYTNDFSVDSMKPYNATVNFDDEIETSIENEMLKFKPVFTGDDKWDENRQVLKFGYNSEEKLVGATVSYDVLIPTDKLDTLGTLKLRGTVSDSGYNWKETDIATVVADNFVDNGDGLSKYTFTGNIETKIDGIGELLILIIGQPSSYSDYIYIDNFKVTGKVSSGEETPLPEVNKLKFDFSDGLDGWNFGGTWDYKKDVEVEHDTTVGDGSLKMALDFSEYKSLSWSEVKIEKKYNEEKLDFNGYNKITFDLIYETDKMISGLFKAKLFIDGVANDEGKVDRELAEDIGNGLSKIPVTIEFNAKNTEIDGITLSVIGSNTDYKGNIYIDNIELGQVKKDEVYVEKTAVTTEQKKLNLSDLDIKSSVKLVDSNASETTADLYSYLKGIGKTENVIYGHQNDTHHKAVLKDKLTNSDTKDLTGSISGMIGIDTLSLTGNELQLTEEEEAAGLTLPQKAAKLNAEAAKEGSIITMSAHMPNFALVAEKGVDENGNYDYYGYTPGVTTGNVVARIMPGGDLNEVYTGYLDMIAEYAHELAKEDVPVLFRPFHENNGSWFWWGKAFCDEEAYKNLFRYTVEYLRDDKEINNFLYVYSPNGPFVDEADYLSRYPGDEFIDIIAFDMYHDNPSEDASTDPWMSTLKETIELVQGIADEKGKLAALSETGIRINYGCMPVSGNANKQWFQNVSDIVGESSMPYFMSWANFDEGNVFAPYMVSETKGHEMINEFIDYYNEDSSIFADGNANFAEANTSVEEAYSYGFITSPTSGSRVLNPTTITASVKNVDEKISFVIRDSEGKKIKTLKAVEEDGVFKADIDQKLLDKIGETIGTIELVGNKEKEPLNTINVIFNIEESEEAVNLVDDFESYMGEEALLKQKWTTDQGAGCSVSPTLTTELNEHNNGTYGLAFNYKINTSKISEGYAGITKNLENDWSQYDALRLWINPDGQGQKLVIQVRSYGQDFEWYLNDFVAGNEAKELTLKFEELTPKNEGAIFDPSSIERFAIYCNTVDNADVDSRIYFDNIRAVDSSKVPTPGEDENKPTEPVKPDNGGNNGNNANNGNGNSGNGNNKLPQTGGVNSAIAVVAALGALVGGIGLTKRKKND</sequence>
<keyword evidence="5 8" id="KW-0378">Hydrolase</keyword>
<dbReference type="EC" id="3.2.1.78" evidence="14"/>
<feature type="compositionally biased region" description="Basic and acidic residues" evidence="9">
    <location>
        <begin position="1081"/>
        <end position="1090"/>
    </location>
</feature>
<dbReference type="Pfam" id="PF00746">
    <property type="entry name" value="Gram_pos_anchor"/>
    <property type="match status" value="1"/>
</dbReference>
<feature type="region of interest" description="Disordered" evidence="9">
    <location>
        <begin position="1072"/>
        <end position="1117"/>
    </location>
</feature>
<comment type="similarity">
    <text evidence="1 8">Belongs to the glycosyl hydrolase 26 family.</text>
</comment>
<feature type="domain" description="Gram-positive cocci surface proteins LPxTG" evidence="12">
    <location>
        <begin position="1115"/>
        <end position="1147"/>
    </location>
</feature>
<evidence type="ECO:0000256" key="4">
    <source>
        <dbReference type="ARBA" id="ARBA00022729"/>
    </source>
</evidence>
<dbReference type="GO" id="GO:0008810">
    <property type="term" value="F:cellulase activity"/>
    <property type="evidence" value="ECO:0007669"/>
    <property type="project" value="InterPro"/>
</dbReference>
<feature type="compositionally biased region" description="Low complexity" evidence="9">
    <location>
        <begin position="1098"/>
        <end position="1113"/>
    </location>
</feature>
<feature type="chain" id="PRO_5008019637" evidence="11">
    <location>
        <begin position="30"/>
        <end position="1147"/>
    </location>
</feature>
<evidence type="ECO:0000256" key="1">
    <source>
        <dbReference type="ARBA" id="ARBA00007754"/>
    </source>
</evidence>
<dbReference type="PROSITE" id="PS51764">
    <property type="entry name" value="GH26"/>
    <property type="match status" value="1"/>
</dbReference>
<evidence type="ECO:0000259" key="12">
    <source>
        <dbReference type="PROSITE" id="PS50847"/>
    </source>
</evidence>
<dbReference type="InterPro" id="IPR015295">
    <property type="entry name" value="CBM27"/>
</dbReference>
<evidence type="ECO:0000256" key="9">
    <source>
        <dbReference type="SAM" id="MobiDB-lite"/>
    </source>
</evidence>
<keyword evidence="6" id="KW-0572">Peptidoglycan-anchor</keyword>
<gene>
    <name evidence="14" type="primary">manA</name>
    <name evidence="14" type="ORF">ERS852470_01637</name>
</gene>
<dbReference type="AlphaFoldDB" id="A0A174D0J4"/>
<evidence type="ECO:0000313" key="14">
    <source>
        <dbReference type="EMBL" id="CUO17849.1"/>
    </source>
</evidence>
<keyword evidence="4 11" id="KW-0732">Signal</keyword>
<reference evidence="14 15" key="1">
    <citation type="submission" date="2015-09" db="EMBL/GenBank/DDBJ databases">
        <authorList>
            <consortium name="Pathogen Informatics"/>
        </authorList>
    </citation>
    <scope>NUCLEOTIDE SEQUENCE [LARGE SCALE GENOMIC DNA]</scope>
    <source>
        <strain evidence="14 15">2789STDY5834855</strain>
    </source>
</reference>
<evidence type="ECO:0000256" key="7">
    <source>
        <dbReference type="ARBA" id="ARBA00023295"/>
    </source>
</evidence>
<evidence type="ECO:0000313" key="15">
    <source>
        <dbReference type="Proteomes" id="UP000095558"/>
    </source>
</evidence>
<keyword evidence="10" id="KW-0472">Membrane</keyword>
<accession>A0A174D0J4</accession>
<feature type="active site" description="Proton donor" evidence="8">
    <location>
        <position position="596"/>
    </location>
</feature>
<dbReference type="InterPro" id="IPR022790">
    <property type="entry name" value="GH26_dom"/>
</dbReference>
<proteinExistence type="inferred from homology"/>
<keyword evidence="3" id="KW-0964">Secreted</keyword>
<evidence type="ECO:0000259" key="13">
    <source>
        <dbReference type="PROSITE" id="PS51764"/>
    </source>
</evidence>
<keyword evidence="2" id="KW-0134">Cell wall</keyword>
<evidence type="ECO:0000256" key="2">
    <source>
        <dbReference type="ARBA" id="ARBA00022512"/>
    </source>
</evidence>
<dbReference type="GO" id="GO:0006080">
    <property type="term" value="P:substituted mannan metabolic process"/>
    <property type="evidence" value="ECO:0007669"/>
    <property type="project" value="InterPro"/>
</dbReference>
<evidence type="ECO:0000256" key="8">
    <source>
        <dbReference type="PROSITE-ProRule" id="PRU01100"/>
    </source>
</evidence>
<keyword evidence="10" id="KW-1133">Transmembrane helix</keyword>
<dbReference type="Pfam" id="PF09212">
    <property type="entry name" value="CBM27"/>
    <property type="match status" value="1"/>
</dbReference>
<feature type="active site" description="Nucleophile" evidence="8">
    <location>
        <position position="707"/>
    </location>
</feature>
<dbReference type="PANTHER" id="PTHR40079">
    <property type="entry name" value="MANNAN ENDO-1,4-BETA-MANNOSIDASE E-RELATED"/>
    <property type="match status" value="1"/>
</dbReference>
<dbReference type="Proteomes" id="UP000095558">
    <property type="component" value="Unassembled WGS sequence"/>
</dbReference>
<dbReference type="Pfam" id="PF02156">
    <property type="entry name" value="Glyco_hydro_26"/>
    <property type="match status" value="1"/>
</dbReference>